<dbReference type="InterPro" id="IPR007203">
    <property type="entry name" value="ORMDL"/>
</dbReference>
<dbReference type="OrthoDB" id="1932233at2759"/>
<dbReference type="Proteomes" id="UP000007797">
    <property type="component" value="Unassembled WGS sequence"/>
</dbReference>
<keyword evidence="2 5" id="KW-0812">Transmembrane</keyword>
<keyword evidence="4 5" id="KW-0472">Membrane</keyword>
<comment type="subcellular location">
    <subcellularLocation>
        <location evidence="1">Membrane</location>
        <topology evidence="1">Multi-pass membrane protein</topology>
    </subcellularLocation>
</comment>
<dbReference type="OMA" id="STHYTHF"/>
<dbReference type="RefSeq" id="XP_004349986.1">
    <property type="nucleotide sequence ID" value="XM_004349936.1"/>
</dbReference>
<dbReference type="STRING" id="1054147.F4QEH4"/>
<protein>
    <recommendedName>
        <fullName evidence="8">ORMDL family protein</fullName>
    </recommendedName>
</protein>
<accession>F4QEH4</accession>
<evidence type="ECO:0000256" key="1">
    <source>
        <dbReference type="ARBA" id="ARBA00004141"/>
    </source>
</evidence>
<dbReference type="EMBL" id="GL883029">
    <property type="protein sequence ID" value="EGG13287.1"/>
    <property type="molecule type" value="Genomic_DNA"/>
</dbReference>
<evidence type="ECO:0000256" key="2">
    <source>
        <dbReference type="ARBA" id="ARBA00022692"/>
    </source>
</evidence>
<dbReference type="GO" id="GO:0005789">
    <property type="term" value="C:endoplasmic reticulum membrane"/>
    <property type="evidence" value="ECO:0007669"/>
    <property type="project" value="InterPro"/>
</dbReference>
<gene>
    <name evidence="6" type="ORF">DFA_11048</name>
</gene>
<feature type="transmembrane region" description="Helical" evidence="5">
    <location>
        <begin position="27"/>
        <end position="45"/>
    </location>
</feature>
<dbReference type="GeneID" id="14866171"/>
<keyword evidence="3 5" id="KW-1133">Transmembrane helix</keyword>
<organism evidence="6 7">
    <name type="scientific">Cavenderia fasciculata</name>
    <name type="common">Slime mold</name>
    <name type="synonym">Dictyostelium fasciculatum</name>
    <dbReference type="NCBI Taxonomy" id="261658"/>
    <lineage>
        <taxon>Eukaryota</taxon>
        <taxon>Amoebozoa</taxon>
        <taxon>Evosea</taxon>
        <taxon>Eumycetozoa</taxon>
        <taxon>Dictyostelia</taxon>
        <taxon>Acytosteliales</taxon>
        <taxon>Cavenderiaceae</taxon>
        <taxon>Cavenderia</taxon>
    </lineage>
</organism>
<feature type="transmembrane region" description="Helical" evidence="5">
    <location>
        <begin position="128"/>
        <end position="144"/>
    </location>
</feature>
<evidence type="ECO:0000256" key="4">
    <source>
        <dbReference type="ARBA" id="ARBA00023136"/>
    </source>
</evidence>
<proteinExistence type="predicted"/>
<evidence type="ECO:0008006" key="8">
    <source>
        <dbReference type="Google" id="ProtNLM"/>
    </source>
</evidence>
<reference evidence="7" key="1">
    <citation type="journal article" date="2011" name="Genome Res.">
        <title>Phylogeny-wide analysis of social amoeba genomes highlights ancient origins for complex intercellular communication.</title>
        <authorList>
            <person name="Heidel A.J."/>
            <person name="Lawal H.M."/>
            <person name="Felder M."/>
            <person name="Schilde C."/>
            <person name="Helps N.R."/>
            <person name="Tunggal B."/>
            <person name="Rivero F."/>
            <person name="John U."/>
            <person name="Schleicher M."/>
            <person name="Eichinger L."/>
            <person name="Platzer M."/>
            <person name="Noegel A.A."/>
            <person name="Schaap P."/>
            <person name="Gloeckner G."/>
        </authorList>
    </citation>
    <scope>NUCLEOTIDE SEQUENCE [LARGE SCALE GENOMIC DNA]</scope>
    <source>
        <strain evidence="7">SH3</strain>
    </source>
</reference>
<dbReference type="KEGG" id="dfa:DFA_11048"/>
<name>F4QEH4_CACFS</name>
<evidence type="ECO:0000313" key="6">
    <source>
        <dbReference type="EMBL" id="EGG13287.1"/>
    </source>
</evidence>
<evidence type="ECO:0000256" key="5">
    <source>
        <dbReference type="SAM" id="Phobius"/>
    </source>
</evidence>
<evidence type="ECO:0000313" key="7">
    <source>
        <dbReference type="Proteomes" id="UP000007797"/>
    </source>
</evidence>
<feature type="transmembrane region" description="Helical" evidence="5">
    <location>
        <begin position="105"/>
        <end position="122"/>
    </location>
</feature>
<evidence type="ECO:0000256" key="3">
    <source>
        <dbReference type="ARBA" id="ARBA00022989"/>
    </source>
</evidence>
<sequence>MTHMRRNSTTDDFQINRNESWMHSQSFWVVYIIGLLLFKLIISIVFPDYQYGWLVVTVIHAIITWFAFHWQKGIPFDLSDQGKYNRLTLWEQIDKGQQYTPTRKFLTLVPIFLFMITLHSNGILGAPFYLNALASFIVVLSKMPRMDRVRLFGINKY</sequence>
<dbReference type="PANTHER" id="PTHR12665">
    <property type="entry name" value="ORMDL PROTEINS"/>
    <property type="match status" value="1"/>
</dbReference>
<dbReference type="AlphaFoldDB" id="F4QEH4"/>
<feature type="transmembrane region" description="Helical" evidence="5">
    <location>
        <begin position="51"/>
        <end position="68"/>
    </location>
</feature>
<keyword evidence="7" id="KW-1185">Reference proteome</keyword>
<dbReference type="Pfam" id="PF04061">
    <property type="entry name" value="ORMDL"/>
    <property type="match status" value="1"/>
</dbReference>